<evidence type="ECO:0000313" key="1">
    <source>
        <dbReference type="EMBL" id="EKC31129.1"/>
    </source>
</evidence>
<dbReference type="HOGENOM" id="CLU_2123401_0_0_1"/>
<organism evidence="1">
    <name type="scientific">Magallana gigas</name>
    <name type="common">Pacific oyster</name>
    <name type="synonym">Crassostrea gigas</name>
    <dbReference type="NCBI Taxonomy" id="29159"/>
    <lineage>
        <taxon>Eukaryota</taxon>
        <taxon>Metazoa</taxon>
        <taxon>Spiralia</taxon>
        <taxon>Lophotrochozoa</taxon>
        <taxon>Mollusca</taxon>
        <taxon>Bivalvia</taxon>
        <taxon>Autobranchia</taxon>
        <taxon>Pteriomorphia</taxon>
        <taxon>Ostreida</taxon>
        <taxon>Ostreoidea</taxon>
        <taxon>Ostreidae</taxon>
        <taxon>Magallana</taxon>
    </lineage>
</organism>
<proteinExistence type="predicted"/>
<dbReference type="InParanoid" id="K1QIX5"/>
<dbReference type="EMBL" id="JH823244">
    <property type="protein sequence ID" value="EKC31129.1"/>
    <property type="molecule type" value="Genomic_DNA"/>
</dbReference>
<accession>K1QIX5</accession>
<dbReference type="AlphaFoldDB" id="K1QIX5"/>
<name>K1QIX5_MAGGI</name>
<gene>
    <name evidence="1" type="ORF">CGI_10028760</name>
</gene>
<sequence>MSQGRFSSHWFQPRSGSEASDIDKTQHATITIDIVCQVHIMACLRGCNTAIYRSNDIANRFITEAPRNMLHREWRIKQKYFRRASSRLDKKTRSYGIKTMPIKRSDAAKFPIRM</sequence>
<protein>
    <submittedName>
        <fullName evidence="1">Uncharacterized protein</fullName>
    </submittedName>
</protein>
<reference evidence="1" key="1">
    <citation type="journal article" date="2012" name="Nature">
        <title>The oyster genome reveals stress adaptation and complexity of shell formation.</title>
        <authorList>
            <person name="Zhang G."/>
            <person name="Fang X."/>
            <person name="Guo X."/>
            <person name="Li L."/>
            <person name="Luo R."/>
            <person name="Xu F."/>
            <person name="Yang P."/>
            <person name="Zhang L."/>
            <person name="Wang X."/>
            <person name="Qi H."/>
            <person name="Xiong Z."/>
            <person name="Que H."/>
            <person name="Xie Y."/>
            <person name="Holland P.W."/>
            <person name="Paps J."/>
            <person name="Zhu Y."/>
            <person name="Wu F."/>
            <person name="Chen Y."/>
            <person name="Wang J."/>
            <person name="Peng C."/>
            <person name="Meng J."/>
            <person name="Yang L."/>
            <person name="Liu J."/>
            <person name="Wen B."/>
            <person name="Zhang N."/>
            <person name="Huang Z."/>
            <person name="Zhu Q."/>
            <person name="Feng Y."/>
            <person name="Mount A."/>
            <person name="Hedgecock D."/>
            <person name="Xu Z."/>
            <person name="Liu Y."/>
            <person name="Domazet-Loso T."/>
            <person name="Du Y."/>
            <person name="Sun X."/>
            <person name="Zhang S."/>
            <person name="Liu B."/>
            <person name="Cheng P."/>
            <person name="Jiang X."/>
            <person name="Li J."/>
            <person name="Fan D."/>
            <person name="Wang W."/>
            <person name="Fu W."/>
            <person name="Wang T."/>
            <person name="Wang B."/>
            <person name="Zhang J."/>
            <person name="Peng Z."/>
            <person name="Li Y."/>
            <person name="Li N."/>
            <person name="Wang J."/>
            <person name="Chen M."/>
            <person name="He Y."/>
            <person name="Tan F."/>
            <person name="Song X."/>
            <person name="Zheng Q."/>
            <person name="Huang R."/>
            <person name="Yang H."/>
            <person name="Du X."/>
            <person name="Chen L."/>
            <person name="Yang M."/>
            <person name="Gaffney P.M."/>
            <person name="Wang S."/>
            <person name="Luo L."/>
            <person name="She Z."/>
            <person name="Ming Y."/>
            <person name="Huang W."/>
            <person name="Zhang S."/>
            <person name="Huang B."/>
            <person name="Zhang Y."/>
            <person name="Qu T."/>
            <person name="Ni P."/>
            <person name="Miao G."/>
            <person name="Wang J."/>
            <person name="Wang Q."/>
            <person name="Steinberg C.E."/>
            <person name="Wang H."/>
            <person name="Li N."/>
            <person name="Qian L."/>
            <person name="Zhang G."/>
            <person name="Li Y."/>
            <person name="Yang H."/>
            <person name="Liu X."/>
            <person name="Wang J."/>
            <person name="Yin Y."/>
            <person name="Wang J."/>
        </authorList>
    </citation>
    <scope>NUCLEOTIDE SEQUENCE [LARGE SCALE GENOMIC DNA]</scope>
    <source>
        <strain evidence="1">05x7-T-G4-1.051#20</strain>
    </source>
</reference>